<dbReference type="EMBL" id="JAXLQG010000009">
    <property type="protein sequence ID" value="KAK5536000.1"/>
    <property type="molecule type" value="Genomic_DNA"/>
</dbReference>
<keyword evidence="3" id="KW-1185">Reference proteome</keyword>
<name>A0AAV9Q723_9PEZI</name>
<feature type="region of interest" description="Disordered" evidence="1">
    <location>
        <begin position="188"/>
        <end position="278"/>
    </location>
</feature>
<reference evidence="2 3" key="1">
    <citation type="submission" date="2023-06" db="EMBL/GenBank/DDBJ databases">
        <title>Black Yeasts Isolated from many extreme environments.</title>
        <authorList>
            <person name="Coleine C."/>
            <person name="Stajich J.E."/>
            <person name="Selbmann L."/>
        </authorList>
    </citation>
    <scope>NUCLEOTIDE SEQUENCE [LARGE SCALE GENOMIC DNA]</scope>
    <source>
        <strain evidence="2 3">CCFEE 5887</strain>
    </source>
</reference>
<organism evidence="2 3">
    <name type="scientific">Vermiconidia calcicola</name>
    <dbReference type="NCBI Taxonomy" id="1690605"/>
    <lineage>
        <taxon>Eukaryota</taxon>
        <taxon>Fungi</taxon>
        <taxon>Dikarya</taxon>
        <taxon>Ascomycota</taxon>
        <taxon>Pezizomycotina</taxon>
        <taxon>Dothideomycetes</taxon>
        <taxon>Dothideomycetidae</taxon>
        <taxon>Mycosphaerellales</taxon>
        <taxon>Extremaceae</taxon>
        <taxon>Vermiconidia</taxon>
    </lineage>
</organism>
<sequence>MADPLDEEAESWRFQTKELWLLYENDARRANTWQEQNKILIQHLHQHQDRLSPYPWCPSETWLVSWAIKNGDQPMQVFLHWSLLEEEARGGDVTIKMLEEHLKVWADLFQSPRASHFREAVLDEDTPLFCQQQHVGSPWMAHLLVSQPLYKEWTYMQWKKLWQQHLLSKDAMNIDSMGEVPFIYSHEGPQVPVNDSQGANPSFNYHPRAGAAGNPASRGQGGMGKQHDKHPKPSNHHKNTEHVKKPKHRDHASRPKNFVHPHLERFKVNLPGKRKRRG</sequence>
<feature type="compositionally biased region" description="Polar residues" evidence="1">
    <location>
        <begin position="193"/>
        <end position="203"/>
    </location>
</feature>
<evidence type="ECO:0000256" key="1">
    <source>
        <dbReference type="SAM" id="MobiDB-lite"/>
    </source>
</evidence>
<accession>A0AAV9Q723</accession>
<proteinExistence type="predicted"/>
<dbReference type="AlphaFoldDB" id="A0AAV9Q723"/>
<dbReference type="Proteomes" id="UP001345827">
    <property type="component" value="Unassembled WGS sequence"/>
</dbReference>
<feature type="compositionally biased region" description="Basic residues" evidence="1">
    <location>
        <begin position="227"/>
        <end position="237"/>
    </location>
</feature>
<evidence type="ECO:0000313" key="3">
    <source>
        <dbReference type="Proteomes" id="UP001345827"/>
    </source>
</evidence>
<gene>
    <name evidence="2" type="ORF">LTR25_005902</name>
</gene>
<comment type="caution">
    <text evidence="2">The sequence shown here is derived from an EMBL/GenBank/DDBJ whole genome shotgun (WGS) entry which is preliminary data.</text>
</comment>
<protein>
    <submittedName>
        <fullName evidence="2">Uncharacterized protein</fullName>
    </submittedName>
</protein>
<evidence type="ECO:0000313" key="2">
    <source>
        <dbReference type="EMBL" id="KAK5536000.1"/>
    </source>
</evidence>